<dbReference type="InterPro" id="IPR027417">
    <property type="entry name" value="P-loop_NTPase"/>
</dbReference>
<dbReference type="PRINTS" id="PR00315">
    <property type="entry name" value="ELONGATNFCT"/>
</dbReference>
<dbReference type="InterPro" id="IPR047042">
    <property type="entry name" value="BipA_II"/>
</dbReference>
<dbReference type="Gene3D" id="3.30.70.240">
    <property type="match status" value="1"/>
</dbReference>
<dbReference type="CDD" id="cd01891">
    <property type="entry name" value="TypA_BipA"/>
    <property type="match status" value="1"/>
</dbReference>
<dbReference type="GO" id="GO:0005829">
    <property type="term" value="C:cytosol"/>
    <property type="evidence" value="ECO:0007669"/>
    <property type="project" value="TreeGrafter"/>
</dbReference>
<dbReference type="Pfam" id="PF00679">
    <property type="entry name" value="EFG_C"/>
    <property type="match status" value="1"/>
</dbReference>
<dbReference type="InterPro" id="IPR009000">
    <property type="entry name" value="Transl_B-barrel_sf"/>
</dbReference>
<reference evidence="4 5" key="1">
    <citation type="journal article" date="2016" name="Nat. Commun.">
        <title>Thousands of microbial genomes shed light on interconnected biogeochemical processes in an aquifer system.</title>
        <authorList>
            <person name="Anantharaman K."/>
            <person name="Brown C.T."/>
            <person name="Hug L.A."/>
            <person name="Sharon I."/>
            <person name="Castelle C.J."/>
            <person name="Probst A.J."/>
            <person name="Thomas B.C."/>
            <person name="Singh A."/>
            <person name="Wilkins M.J."/>
            <person name="Karaoz U."/>
            <person name="Brodie E.L."/>
            <person name="Williams K.H."/>
            <person name="Hubbard S.S."/>
            <person name="Banfield J.F."/>
        </authorList>
    </citation>
    <scope>NUCLEOTIDE SEQUENCE [LARGE SCALE GENOMIC DNA]</scope>
</reference>
<dbReference type="FunFam" id="3.30.70.870:FF:000003">
    <property type="entry name" value="GTP-binding protein TypA"/>
    <property type="match status" value="1"/>
</dbReference>
<dbReference type="FunFam" id="3.30.70.240:FF:000002">
    <property type="entry name" value="GTP-binding protein TypA"/>
    <property type="match status" value="1"/>
</dbReference>
<dbReference type="InterPro" id="IPR000640">
    <property type="entry name" value="EFG_V-like"/>
</dbReference>
<evidence type="ECO:0000259" key="3">
    <source>
        <dbReference type="PROSITE" id="PS51722"/>
    </source>
</evidence>
<dbReference type="CDD" id="cd16263">
    <property type="entry name" value="BipA_III"/>
    <property type="match status" value="1"/>
</dbReference>
<evidence type="ECO:0000313" key="4">
    <source>
        <dbReference type="EMBL" id="OGB85463.1"/>
    </source>
</evidence>
<dbReference type="NCBIfam" id="TIGR01394">
    <property type="entry name" value="TypA_BipA"/>
    <property type="match status" value="1"/>
</dbReference>
<dbReference type="InterPro" id="IPR006298">
    <property type="entry name" value="BipA"/>
</dbReference>
<dbReference type="PROSITE" id="PS51722">
    <property type="entry name" value="G_TR_2"/>
    <property type="match status" value="1"/>
</dbReference>
<gene>
    <name evidence="4" type="ORF">A2994_01965</name>
</gene>
<keyword evidence="1" id="KW-0342">GTP-binding</keyword>
<dbReference type="Pfam" id="PF00009">
    <property type="entry name" value="GTP_EFTU"/>
    <property type="match status" value="1"/>
</dbReference>
<dbReference type="PANTHER" id="PTHR42908">
    <property type="entry name" value="TRANSLATION ELONGATION FACTOR-RELATED"/>
    <property type="match status" value="1"/>
</dbReference>
<dbReference type="GO" id="GO:0003924">
    <property type="term" value="F:GTPase activity"/>
    <property type="evidence" value="ECO:0007669"/>
    <property type="project" value="InterPro"/>
</dbReference>
<dbReference type="GO" id="GO:0005525">
    <property type="term" value="F:GTP binding"/>
    <property type="evidence" value="ECO:0007669"/>
    <property type="project" value="UniProtKB-KW"/>
</dbReference>
<dbReference type="Gene3D" id="2.40.30.10">
    <property type="entry name" value="Translation factors"/>
    <property type="match status" value="1"/>
</dbReference>
<protein>
    <recommendedName>
        <fullName evidence="2">50S ribosomal subunit assembly factor BipA</fullName>
    </recommendedName>
</protein>
<evidence type="ECO:0000256" key="2">
    <source>
        <dbReference type="ARBA" id="ARBA00035722"/>
    </source>
</evidence>
<dbReference type="InterPro" id="IPR035647">
    <property type="entry name" value="EFG_III/V"/>
</dbReference>
<sequence length="606" mass="66432">MREASTIRNVAIISHVDHGKTTLVDGLLKQSGTFRDNQLEMSQTTILDSGDLERERGITISAKTIAIEHDGIKINIIDTPGHADFSGEVERTLGMADGVLLIVDAQEGPMPQTKFVLSRALTLGLKPIVIINKIDKRDARVKEVEKEIEHLFLDLATHQNQLDFPVYYAISRTGKAFTKMPSHPNTAKGDLTPIFDAIIKYIPAPTTTATGAFQMLVSALDWDSYQGKYAIGRIQRGQIAVGKSVALIGTDGKVTPAKVERLFVSHGLEKLEVADAAAGEIVRITGIPKARIGETITSSEQPEALPAMHIEAPTLQITIGPNTSPFAGKEGKFTNSRQISDRLQKELETNVSLRVAIENTTFKVSGRGELHLSILIETLRREGFELEVGKPTVVTQEENGVTMEPIEELIIEIPEEFTGAVSSELGPRRATLKELVATTKGVTRMVYELPTRALLGLRNILLTQTKGTAVMNSLLTGYAPMGPAIKQLRNGVLISDKTGTAVTYGLKVVEDRGIAFIGPGTKVYEGMIIGLNRRSSDMEINACKEKQLTNVRSSSSDISYRLVPFVQLSLEEALDFIESDELLEVTPLSLRMRKCYLTALERKRHK</sequence>
<dbReference type="STRING" id="1798539.A2994_01965"/>
<dbReference type="NCBIfam" id="TIGR00231">
    <property type="entry name" value="small_GTP"/>
    <property type="match status" value="1"/>
</dbReference>
<dbReference type="InterPro" id="IPR005225">
    <property type="entry name" value="Small_GTP-bd"/>
</dbReference>
<name>A0A1F4PNN9_UNCK3</name>
<dbReference type="FunFam" id="2.40.50.250:FF:000001">
    <property type="entry name" value="GTP-binding protein TypA"/>
    <property type="match status" value="1"/>
</dbReference>
<accession>A0A1F4PNN9</accession>
<dbReference type="Gene3D" id="2.40.50.250">
    <property type="entry name" value="bipa protein"/>
    <property type="match status" value="1"/>
</dbReference>
<dbReference type="Pfam" id="PF03144">
    <property type="entry name" value="GTP_EFTU_D2"/>
    <property type="match status" value="1"/>
</dbReference>
<dbReference type="Pfam" id="PF21018">
    <property type="entry name" value="BipA_C"/>
    <property type="match status" value="1"/>
</dbReference>
<proteinExistence type="predicted"/>
<comment type="caution">
    <text evidence="4">The sequence shown here is derived from an EMBL/GenBank/DDBJ whole genome shotgun (WGS) entry which is preliminary data.</text>
</comment>
<dbReference type="CDD" id="cd03691">
    <property type="entry name" value="BipA_TypA_II"/>
    <property type="match status" value="1"/>
</dbReference>
<dbReference type="GO" id="GO:1990904">
    <property type="term" value="C:ribonucleoprotein complex"/>
    <property type="evidence" value="ECO:0007669"/>
    <property type="project" value="TreeGrafter"/>
</dbReference>
<dbReference type="Proteomes" id="UP000179010">
    <property type="component" value="Unassembled WGS sequence"/>
</dbReference>
<dbReference type="InterPro" id="IPR047043">
    <property type="entry name" value="BipA_III"/>
</dbReference>
<dbReference type="InterPro" id="IPR000795">
    <property type="entry name" value="T_Tr_GTP-bd_dom"/>
</dbReference>
<dbReference type="InterPro" id="IPR031157">
    <property type="entry name" value="G_TR_CS"/>
</dbReference>
<dbReference type="SUPFAM" id="SSF54980">
    <property type="entry name" value="EF-G C-terminal domain-like"/>
    <property type="match status" value="2"/>
</dbReference>
<dbReference type="AlphaFoldDB" id="A0A1F4PNN9"/>
<dbReference type="SUPFAM" id="SSF50447">
    <property type="entry name" value="Translation proteins"/>
    <property type="match status" value="1"/>
</dbReference>
<dbReference type="Gene3D" id="3.30.70.870">
    <property type="entry name" value="Elongation Factor G (Translational Gtpase), domain 3"/>
    <property type="match status" value="1"/>
</dbReference>
<dbReference type="Gene3D" id="3.40.50.300">
    <property type="entry name" value="P-loop containing nucleotide triphosphate hydrolases"/>
    <property type="match status" value="1"/>
</dbReference>
<dbReference type="PROSITE" id="PS00301">
    <property type="entry name" value="G_TR_1"/>
    <property type="match status" value="1"/>
</dbReference>
<evidence type="ECO:0000313" key="5">
    <source>
        <dbReference type="Proteomes" id="UP000179010"/>
    </source>
</evidence>
<evidence type="ECO:0000256" key="1">
    <source>
        <dbReference type="ARBA" id="ARBA00023134"/>
    </source>
</evidence>
<dbReference type="InterPro" id="IPR004161">
    <property type="entry name" value="EFTu-like_2"/>
</dbReference>
<dbReference type="InterPro" id="IPR042116">
    <property type="entry name" value="TypA/BipA_C"/>
</dbReference>
<dbReference type="EMBL" id="METE01000004">
    <property type="protein sequence ID" value="OGB85463.1"/>
    <property type="molecule type" value="Genomic_DNA"/>
</dbReference>
<dbReference type="SUPFAM" id="SSF52540">
    <property type="entry name" value="P-loop containing nucleoside triphosphate hydrolases"/>
    <property type="match status" value="1"/>
</dbReference>
<feature type="domain" description="Tr-type G" evidence="3">
    <location>
        <begin position="5"/>
        <end position="206"/>
    </location>
</feature>
<organism evidence="4 5">
    <name type="scientific">candidate division Kazan bacterium RIFCSPLOWO2_01_FULL_48_13</name>
    <dbReference type="NCBI Taxonomy" id="1798539"/>
    <lineage>
        <taxon>Bacteria</taxon>
        <taxon>Bacteria division Kazan-3B-28</taxon>
    </lineage>
</organism>
<dbReference type="InterPro" id="IPR047041">
    <property type="entry name" value="BipA_GTP-bd_dom"/>
</dbReference>
<keyword evidence="1" id="KW-0547">Nucleotide-binding</keyword>
<dbReference type="InterPro" id="IPR048876">
    <property type="entry name" value="BipA_C"/>
</dbReference>
<dbReference type="PANTHER" id="PTHR42908:SF8">
    <property type="entry name" value="TR-TYPE G DOMAIN-CONTAINING PROTEIN"/>
    <property type="match status" value="1"/>
</dbReference>